<evidence type="ECO:0000313" key="1">
    <source>
        <dbReference type="EMBL" id="RKK72049.1"/>
    </source>
</evidence>
<dbReference type="Gene3D" id="3.90.1200.10">
    <property type="match status" value="1"/>
</dbReference>
<dbReference type="InterPro" id="IPR011009">
    <property type="entry name" value="Kinase-like_dom_sf"/>
</dbReference>
<organism evidence="1 2">
    <name type="scientific">Fusarium oxysporum</name>
    <name type="common">Fusarium vascular wilt</name>
    <dbReference type="NCBI Taxonomy" id="5507"/>
    <lineage>
        <taxon>Eukaryota</taxon>
        <taxon>Fungi</taxon>
        <taxon>Dikarya</taxon>
        <taxon>Ascomycota</taxon>
        <taxon>Pezizomycotina</taxon>
        <taxon>Sordariomycetes</taxon>
        <taxon>Hypocreomycetidae</taxon>
        <taxon>Hypocreales</taxon>
        <taxon>Nectriaceae</taxon>
        <taxon>Fusarium</taxon>
        <taxon>Fusarium oxysporum species complex</taxon>
    </lineage>
</organism>
<dbReference type="VEuPathDB" id="FungiDB:HZS61_004700"/>
<dbReference type="Pfam" id="PF02958">
    <property type="entry name" value="EcKL"/>
    <property type="match status" value="1"/>
</dbReference>
<gene>
    <name evidence="1" type="ORF">BFJ69_g10449</name>
</gene>
<evidence type="ECO:0000313" key="2">
    <source>
        <dbReference type="Proteomes" id="UP000285084"/>
    </source>
</evidence>
<dbReference type="VEuPathDB" id="FungiDB:FOZG_16092"/>
<name>A0A420MVK5_FUSOX</name>
<dbReference type="VEuPathDB" id="FungiDB:FOXG_21572"/>
<dbReference type="VEuPathDB" id="FungiDB:FOC4_g10003786"/>
<dbReference type="VEuPathDB" id="FungiDB:FOMG_07464"/>
<accession>A0A420MVK5</accession>
<dbReference type="SUPFAM" id="SSF56112">
    <property type="entry name" value="Protein kinase-like (PK-like)"/>
    <property type="match status" value="1"/>
</dbReference>
<dbReference type="EMBL" id="MRCX01000104">
    <property type="protein sequence ID" value="RKK72049.1"/>
    <property type="molecule type" value="Genomic_DNA"/>
</dbReference>
<dbReference type="AlphaFoldDB" id="A0A420MVK5"/>
<dbReference type="InterPro" id="IPR004119">
    <property type="entry name" value="EcKL"/>
</dbReference>
<protein>
    <recommendedName>
        <fullName evidence="3">CHK kinase-like domain-containing protein</fullName>
    </recommendedName>
</protein>
<dbReference type="VEuPathDB" id="FungiDB:FOIG_09851"/>
<reference evidence="1 2" key="1">
    <citation type="journal article" date="2018" name="Sci. Rep.">
        <title>Characterisation of pathogen-specific regions and novel effector candidates in Fusarium oxysporum f. sp. cepae.</title>
        <authorList>
            <person name="Armitage A.D."/>
            <person name="Taylor A."/>
            <person name="Sobczyk M.K."/>
            <person name="Baxter L."/>
            <person name="Greenfield B.P."/>
            <person name="Bates H.J."/>
            <person name="Wilson F."/>
            <person name="Jackson A.C."/>
            <person name="Ott S."/>
            <person name="Harrison R.J."/>
            <person name="Clarkson J.P."/>
        </authorList>
    </citation>
    <scope>NUCLEOTIDE SEQUENCE [LARGE SCALE GENOMIC DNA]</scope>
    <source>
        <strain evidence="1 2">Fo_A13</strain>
    </source>
</reference>
<dbReference type="Proteomes" id="UP000285084">
    <property type="component" value="Unassembled WGS sequence"/>
</dbReference>
<sequence length="247" mass="27707">MPSSADKVNGIIQSNEPLPLTVDELTKHWFTWILNKHVQNVQVIETIHGTASEISIKLMFENDTDDSASNVCVKGGFNPDNRESLPFLYAIYRLEAEFYYYLAPRLKIPLPPVSDAVVGLLTPEEWDQRFAPGARPPVPKFMEDRERMTAAFKALWASDSKMKCIVHGDAQIGNTFISPTGEPGFLDWQVNHAASALHDVAYFIGGSMLIQDRHAHEKDLLQSYLSALKHTGGPKLGIEDVWEDSRQ</sequence>
<dbReference type="VEuPathDB" id="FungiDB:FOC1_g10003211"/>
<comment type="caution">
    <text evidence="1">The sequence shown here is derived from an EMBL/GenBank/DDBJ whole genome shotgun (WGS) entry which is preliminary data.</text>
</comment>
<evidence type="ECO:0008006" key="3">
    <source>
        <dbReference type="Google" id="ProtNLM"/>
    </source>
</evidence>
<proteinExistence type="predicted"/>